<evidence type="ECO:0000313" key="22">
    <source>
        <dbReference type="Proteomes" id="UP000276133"/>
    </source>
</evidence>
<evidence type="ECO:0000256" key="18">
    <source>
        <dbReference type="RuleBase" id="RU368089"/>
    </source>
</evidence>
<evidence type="ECO:0000256" key="7">
    <source>
        <dbReference type="ARBA" id="ARBA00022679"/>
    </source>
</evidence>
<evidence type="ECO:0000256" key="16">
    <source>
        <dbReference type="ARBA" id="ARBA00044727"/>
    </source>
</evidence>
<keyword evidence="6" id="KW-0328">Glycosyltransferase</keyword>
<feature type="transmembrane region" description="Helical" evidence="18">
    <location>
        <begin position="113"/>
        <end position="130"/>
    </location>
</feature>
<keyword evidence="11" id="KW-0735">Signal-anchor</keyword>
<evidence type="ECO:0000256" key="10">
    <source>
        <dbReference type="ARBA" id="ARBA00022824"/>
    </source>
</evidence>
<accession>A0A3M7PUU9</accession>
<sequence length="1161" mass="134791">MSSVILIASAIIYFQISLFILNYFDQYVHSPYMDEIFHVPQAQQYCLGNFNEWNDKITTLPGLYLVSTSFIRLLNLIFQNQDALRFCDTYWLRLSNVVLSTLNYMIFQKKLVQFPLFFSLVSAFSLSLFPLNYFFQFLYYTDSGSTFFVLAAYYLQLKSNYEFSAIFASLATQNESKTKRNIDDSTLMALVQQRSKKHSNLFELVSKTPAEAFDKNFDLKRFFQKLYREDFLGKKIIYSEIYEVFDYKSLQPQIIVASIFVFFVYVNNVLPIFCLIIHNFSYEHPFLLADNRHYTFYIWSKLIRKHELVKYSLAPVYLVTIRSNGQTAKKFKDSCDMANKKARAGSEEKKIGPRTAQSTEINKLILIPVVLSMAIGVSIYYNNWLSSKVNTPLNEPRIINETDYKSDENLDRFWGTYRPQLYFGLKTRSSNPLLAGLMWFNQFSQRFQMRHWCDQGDGLLKYGWVAHDGRNFGVHDVYESNENGYSLRTSWIKRNGGKDGGDWTTRVKAYSFSADQSPQFVSLIFYFSTEYTGWIQAIKKESATLSILSGETKDVGKFVTKVKVISNENQKVFLNQVTGNISAAYLKESLLKDGFFDRVKTKSADLKEYIGLKSERSAPIEDSNFVAYQISGFLPLEFEVIFESDSLRKELKEKNKPEPFELSGAEFDSLLVDYHSTFSDKFEDTFKLKEKNFSTSAILTAQCALSNMLGGIGFFTGQSIVRSQSSKEPVLYWPANLYTAVPSRSFFPRGFLWDEGFHNILLSKWDLEITKDIIGHWLDLMNTEGWIPREVIFGDEARAKVPTEFLIQNNQFANPPTLYLPLSQVIHRVNQRVMNTDEKSHENNPDFIYLKKIYNRLNHWYDWFNNTQIGKLPFTYRWRGRVADSKSELNPKTLTSGLDDYPRASHPNDQERHLDLRCWMSLASKVMGDLSEMVLGKNDQKVKSYQAHYQVLRDNKLMDQLHWSGSQYADYGLHSDKIKLVRMRPTDSRTPPESMPMVRSVEAEPKYQYINSVGYVSLFPLILELIDPQSENLGIVLDQLRNPKILWTNFGIRSLAKNAPLYEKRNTEHDPPYWRSAIWININYLTLKSLKHYSSIEGPHKEKAAKIYTELRANLINNIIRNYETTGYVWENYNDITGRGQGSHPFTGWSALVVPIMAEVY</sequence>
<dbReference type="PANTHER" id="PTHR10412:SF11">
    <property type="entry name" value="MANNOSYL-OLIGOSACCHARIDE GLUCOSIDASE"/>
    <property type="match status" value="1"/>
</dbReference>
<evidence type="ECO:0000256" key="2">
    <source>
        <dbReference type="ARBA" id="ARBA00004648"/>
    </source>
</evidence>
<dbReference type="InterPro" id="IPR008928">
    <property type="entry name" value="6-hairpin_glycosidase_sf"/>
</dbReference>
<keyword evidence="8 18" id="KW-0812">Transmembrane</keyword>
<evidence type="ECO:0000256" key="6">
    <source>
        <dbReference type="ARBA" id="ARBA00022676"/>
    </source>
</evidence>
<evidence type="ECO:0000256" key="11">
    <source>
        <dbReference type="ARBA" id="ARBA00022968"/>
    </source>
</evidence>
<dbReference type="Pfam" id="PF16923">
    <property type="entry name" value="Glyco_hydro_63N"/>
    <property type="match status" value="1"/>
</dbReference>
<keyword evidence="12 18" id="KW-1133">Transmembrane helix</keyword>
<dbReference type="InterPro" id="IPR012341">
    <property type="entry name" value="6hp_glycosidase-like_sf"/>
</dbReference>
<feature type="domain" description="Glycosyl hydrolase family 63 C-terminal" evidence="19">
    <location>
        <begin position="663"/>
        <end position="1159"/>
    </location>
</feature>
<evidence type="ECO:0000256" key="3">
    <source>
        <dbReference type="ARBA" id="ARBA00004922"/>
    </source>
</evidence>
<feature type="transmembrane region" description="Helical" evidence="18">
    <location>
        <begin position="5"/>
        <end position="24"/>
    </location>
</feature>
<evidence type="ECO:0000256" key="9">
    <source>
        <dbReference type="ARBA" id="ARBA00022801"/>
    </source>
</evidence>
<dbReference type="Pfam" id="PF04922">
    <property type="entry name" value="DIE2_ALG10"/>
    <property type="match status" value="2"/>
</dbReference>
<feature type="domain" description="Glycosyl hydrolase family 63 N-terminal" evidence="20">
    <location>
        <begin position="413"/>
        <end position="569"/>
    </location>
</feature>
<gene>
    <name evidence="21" type="ORF">BpHYR1_022949</name>
</gene>
<feature type="transmembrane region" description="Helical" evidence="18">
    <location>
        <begin position="57"/>
        <end position="78"/>
    </location>
</feature>
<dbReference type="InterPro" id="IPR031335">
    <property type="entry name" value="Glyco_hydro_63_C"/>
</dbReference>
<dbReference type="SUPFAM" id="SSF48208">
    <property type="entry name" value="Six-hairpin glycosidases"/>
    <property type="match status" value="1"/>
</dbReference>
<comment type="caution">
    <text evidence="21">The sequence shown here is derived from an EMBL/GenBank/DDBJ whole genome shotgun (WGS) entry which is preliminary data.</text>
</comment>
<dbReference type="Pfam" id="PF03200">
    <property type="entry name" value="Glyco_hydro_63"/>
    <property type="match status" value="1"/>
</dbReference>
<dbReference type="Gene3D" id="1.50.10.10">
    <property type="match status" value="1"/>
</dbReference>
<keyword evidence="13 18" id="KW-0472">Membrane</keyword>
<dbReference type="AlphaFoldDB" id="A0A3M7PUU9"/>
<evidence type="ECO:0000256" key="13">
    <source>
        <dbReference type="ARBA" id="ARBA00023136"/>
    </source>
</evidence>
<keyword evidence="10 18" id="KW-0256">Endoplasmic reticulum</keyword>
<comment type="catalytic activity">
    <reaction evidence="18">
        <text>N(4)-(alpha-D-Glc-(1-&gt;2)-alpha-D-Glc-(1-&gt;3)-alpha-D-Glc-(1-&gt;3)-alpha-D-Man-(1-&gt;2)-alpha-D-Man-(1-&gt;2)-alpha-D-Man-(1-&gt;3)-[alpha-D-Man-(1-&gt;2)-alpha-D-Man-(1-&gt;3)-[alpha-D-Man-(1-&gt;2)-alpha-D-Man-(1-&gt;6)]-alpha-D-Man-(1-&gt;6)]-beta-D-Man-(1-&gt;4)-beta-D-GlcNAc-(1-&gt;4)-beta-D-GlcNAc)-L-asparaginyl-[protein] + H2O = N(4)-(alpha-D-Glc-(1-&gt;3)-alpha-D-Glc-(1-&gt;3)-alpha-D-Man-(1-&gt;2)-alpha-D-Man-(1-&gt;2)-alpha-D-Man-(1-&gt;3)-[alpha-D-Man-(1-&gt;2)-alpha-D-Man-(1-&gt;3)-[alpha-D-Man-(1-&gt;2)-alpha-D-Man-(1-&gt;6)]-alpha-D-Man-(1-&gt;6)]-beta-D-Man-(1-&gt;4)-beta-D-GlcNAc-(1-&gt;4)-beta-D-GlcNAc)-L-asparaginyl-[protein] + beta-D-glucose</text>
        <dbReference type="Rhea" id="RHEA:55988"/>
        <dbReference type="Rhea" id="RHEA-COMP:12806"/>
        <dbReference type="Rhea" id="RHEA-COMP:14355"/>
        <dbReference type="ChEBI" id="CHEBI:15377"/>
        <dbReference type="ChEBI" id="CHEBI:15903"/>
        <dbReference type="ChEBI" id="CHEBI:59082"/>
        <dbReference type="ChEBI" id="CHEBI:132537"/>
        <dbReference type="EC" id="3.2.1.106"/>
    </reaction>
</comment>
<dbReference type="InterPro" id="IPR004888">
    <property type="entry name" value="Glycoside_hydrolase_63"/>
</dbReference>
<dbReference type="EMBL" id="REGN01008714">
    <property type="protein sequence ID" value="RNA02907.1"/>
    <property type="molecule type" value="Genomic_DNA"/>
</dbReference>
<dbReference type="PANTHER" id="PTHR10412">
    <property type="entry name" value="MANNOSYL-OLIGOSACCHARIDE GLUCOSIDASE"/>
    <property type="match status" value="1"/>
</dbReference>
<evidence type="ECO:0000256" key="1">
    <source>
        <dbReference type="ARBA" id="ARBA00004477"/>
    </source>
</evidence>
<dbReference type="InterPro" id="IPR016900">
    <property type="entry name" value="Alg10"/>
</dbReference>
<dbReference type="GO" id="GO:0106073">
    <property type="term" value="F:dolichyl pyrophosphate Glc2Man9GlcNAc2 alpha-1,2-glucosyltransferase activity"/>
    <property type="evidence" value="ECO:0007669"/>
    <property type="project" value="UniProtKB-EC"/>
</dbReference>
<comment type="similarity">
    <text evidence="5 18">Belongs to the glycosyl hydrolase 63 family.</text>
</comment>
<comment type="catalytic activity">
    <reaction evidence="17">
        <text>an alpha-D-Glc-(1-&gt;3)-alpha-D-Glc-(1-&gt;3)-alpha-D-Man-(1-&gt;2)-alpha-D-Man-(1-&gt;2)-alpha-D-Man-(1-&gt;3)-[alpha-D-Man-(1-&gt;2)-alpha-D-Man-(1-&gt;3)-[alpha-D-Man-(1-&gt;2)-alpha-D-Man-(1-&gt;6)]-alpha-D-Man-(1-&gt;6)]-beta-D-Man-(1-&gt;4)-beta-D-GlcNAc-(1-&gt;4)-alpha-D-GlcNAc-diphospho-di-trans,poly-cis-dolichol + a di-trans,poly-cis-dolichyl beta-D-glucosyl phosphate = a alpha-D-Glc-(1-&gt;2)-alpha-D-Glc-(1-&gt;3)-alpha-D-Glc-(1-&gt;3)-alpha-D-Man-(1-&gt;2)-alpha-D-Man-(1-&gt;2)-alpha-D-Man-(1-&gt;3)-[alpha-D-Man-(1-&gt;2)-alpha-D-Man-(1-&gt;3)-[alpha-D-Man-(1-&gt;2)-alpha-D-Man-(1-&gt;6)]-alpha-D-Man-(1-&gt;6)]-beta-D-Man-(1-&gt;4)-beta-D-GlcNAc-(1-&gt;4)-alpha-D-GlcNAc-diphospho-di-trans,poly-cis-dolichol + a di-trans,poly-cis-dolichyl phosphate + H(+)</text>
        <dbReference type="Rhea" id="RHEA:29543"/>
        <dbReference type="Rhea" id="RHEA-COMP:19498"/>
        <dbReference type="Rhea" id="RHEA-COMP:19502"/>
        <dbReference type="Rhea" id="RHEA-COMP:19512"/>
        <dbReference type="Rhea" id="RHEA-COMP:19522"/>
        <dbReference type="ChEBI" id="CHEBI:15378"/>
        <dbReference type="ChEBI" id="CHEBI:57525"/>
        <dbReference type="ChEBI" id="CHEBI:57683"/>
        <dbReference type="ChEBI" id="CHEBI:132522"/>
        <dbReference type="ChEBI" id="CHEBI:132523"/>
        <dbReference type="EC" id="2.4.1.256"/>
    </reaction>
    <physiologicalReaction direction="left-to-right" evidence="17">
        <dbReference type="Rhea" id="RHEA:29544"/>
    </physiologicalReaction>
</comment>
<comment type="function">
    <text evidence="16">Dol-P-Glc:Glc(2)Man(9)GlcNAc(2)-PP-Dol alpha-1,2-glucosyltransferase that operates in the biosynthetic pathway of dolichol-linked oligosaccharides, the glycan precursors employed in protein asparagine (N)-glycosylation. The assembly of dolichol-linked oligosaccharides begins on the cytosolic side of the endoplasmic reticulum membrane and finishes in its lumen. The sequential addition of sugars to dolichol pyrophosphate produces dolichol-linked oligosaccharides containing fourteen sugars, including two GlcNAcs, nine mannoses and three glucoses. Once assembled, the oligosaccharide is transferred from the lipid to nascent proteins by oligosaccharyltransferases. In the lumen of the endoplasmic reticulum, adds the third and last glucose residue from dolichyl phosphate glucose (Dol-P-Glc) onto the lipid-linked oligosaccharide intermediate Glc(2)Man(9)GlcNAc(2)-PP-Dol to produce Glc(3)Man(9)GlcNAc(2)-PP-Dol.</text>
</comment>
<comment type="function">
    <text evidence="18">Cleaves the distal alpha 1,2-linked glucose residue from the Glc(3)Man(9)GlcNAc(2) oligosaccharide precursor.</text>
</comment>
<keyword evidence="7" id="KW-0808">Transferase</keyword>
<evidence type="ECO:0000256" key="17">
    <source>
        <dbReference type="ARBA" id="ARBA00048064"/>
    </source>
</evidence>
<keyword evidence="9 18" id="KW-0378">Hydrolase</keyword>
<comment type="caution">
    <text evidence="18">Lacks conserved residue(s) required for the propagation of feature annotation.</text>
</comment>
<comment type="subcellular location">
    <subcellularLocation>
        <location evidence="1">Endoplasmic reticulum membrane</location>
        <topology evidence="1">Multi-pass membrane protein</topology>
    </subcellularLocation>
    <subcellularLocation>
        <location evidence="2 18">Endoplasmic reticulum membrane</location>
        <topology evidence="2 18">Single-pass type II membrane protein</topology>
    </subcellularLocation>
</comment>
<keyword evidence="14" id="KW-0325">Glycoprotein</keyword>
<evidence type="ECO:0000256" key="15">
    <source>
        <dbReference type="ARBA" id="ARBA00023295"/>
    </source>
</evidence>
<comment type="similarity">
    <text evidence="4">Belongs to the ALG10 glucosyltransferase family.</text>
</comment>
<dbReference type="GO" id="GO:0009311">
    <property type="term" value="P:oligosaccharide metabolic process"/>
    <property type="evidence" value="ECO:0007669"/>
    <property type="project" value="UniProtKB-UniRule"/>
</dbReference>
<dbReference type="OrthoDB" id="410058at2759"/>
<dbReference type="GO" id="GO:0006488">
    <property type="term" value="P:dolichol-linked oligosaccharide biosynthetic process"/>
    <property type="evidence" value="ECO:0007669"/>
    <property type="project" value="InterPro"/>
</dbReference>
<evidence type="ECO:0000256" key="14">
    <source>
        <dbReference type="ARBA" id="ARBA00023180"/>
    </source>
</evidence>
<dbReference type="InterPro" id="IPR038518">
    <property type="entry name" value="Glyco_hydro_63N_sf"/>
</dbReference>
<evidence type="ECO:0000313" key="21">
    <source>
        <dbReference type="EMBL" id="RNA02907.1"/>
    </source>
</evidence>
<feature type="transmembrane region" description="Helical" evidence="18">
    <location>
        <begin position="364"/>
        <end position="381"/>
    </location>
</feature>
<protein>
    <recommendedName>
        <fullName evidence="18">Mannosyl-oligosaccharide glucosidase</fullName>
        <ecNumber evidence="18">3.2.1.106</ecNumber>
    </recommendedName>
</protein>
<name>A0A3M7PUU9_BRAPC</name>
<evidence type="ECO:0000259" key="19">
    <source>
        <dbReference type="Pfam" id="PF03200"/>
    </source>
</evidence>
<reference evidence="21 22" key="1">
    <citation type="journal article" date="2018" name="Sci. Rep.">
        <title>Genomic signatures of local adaptation to the degree of environmental predictability in rotifers.</title>
        <authorList>
            <person name="Franch-Gras L."/>
            <person name="Hahn C."/>
            <person name="Garcia-Roger E.M."/>
            <person name="Carmona M.J."/>
            <person name="Serra M."/>
            <person name="Gomez A."/>
        </authorList>
    </citation>
    <scope>NUCLEOTIDE SEQUENCE [LARGE SCALE GENOMIC DNA]</scope>
    <source>
        <strain evidence="21">HYR1</strain>
    </source>
</reference>
<dbReference type="GO" id="GO:0004573">
    <property type="term" value="F:Glc3Man9GlcNAc2 oligosaccharide glucosidase activity"/>
    <property type="evidence" value="ECO:0007669"/>
    <property type="project" value="UniProtKB-UniRule"/>
</dbReference>
<dbReference type="EC" id="3.2.1.106" evidence="18"/>
<keyword evidence="15 18" id="KW-0326">Glycosidase</keyword>
<dbReference type="InterPro" id="IPR031631">
    <property type="entry name" value="Glyco_hydro_63N"/>
</dbReference>
<dbReference type="GO" id="GO:0005789">
    <property type="term" value="C:endoplasmic reticulum membrane"/>
    <property type="evidence" value="ECO:0007669"/>
    <property type="project" value="UniProtKB-SubCell"/>
</dbReference>
<evidence type="ECO:0000256" key="5">
    <source>
        <dbReference type="ARBA" id="ARBA00010833"/>
    </source>
</evidence>
<comment type="pathway">
    <text evidence="3">Protein modification; protein glycosylation.</text>
</comment>
<evidence type="ECO:0000259" key="20">
    <source>
        <dbReference type="Pfam" id="PF16923"/>
    </source>
</evidence>
<dbReference type="Proteomes" id="UP000276133">
    <property type="component" value="Unassembled WGS sequence"/>
</dbReference>
<evidence type="ECO:0000256" key="8">
    <source>
        <dbReference type="ARBA" id="ARBA00022692"/>
    </source>
</evidence>
<proteinExistence type="inferred from homology"/>
<evidence type="ECO:0000256" key="12">
    <source>
        <dbReference type="ARBA" id="ARBA00022989"/>
    </source>
</evidence>
<evidence type="ECO:0000256" key="4">
    <source>
        <dbReference type="ARBA" id="ARBA00010600"/>
    </source>
</evidence>
<dbReference type="Gene3D" id="2.70.98.110">
    <property type="entry name" value="Glycosyl hydrolase family 63, N-terminal domain"/>
    <property type="match status" value="1"/>
</dbReference>
<feature type="transmembrane region" description="Helical" evidence="18">
    <location>
        <begin position="254"/>
        <end position="277"/>
    </location>
</feature>
<dbReference type="STRING" id="10195.A0A3M7PUU9"/>
<organism evidence="21 22">
    <name type="scientific">Brachionus plicatilis</name>
    <name type="common">Marine rotifer</name>
    <name type="synonym">Brachionus muelleri</name>
    <dbReference type="NCBI Taxonomy" id="10195"/>
    <lineage>
        <taxon>Eukaryota</taxon>
        <taxon>Metazoa</taxon>
        <taxon>Spiralia</taxon>
        <taxon>Gnathifera</taxon>
        <taxon>Rotifera</taxon>
        <taxon>Eurotatoria</taxon>
        <taxon>Monogononta</taxon>
        <taxon>Pseudotrocha</taxon>
        <taxon>Ploima</taxon>
        <taxon>Brachionidae</taxon>
        <taxon>Brachionus</taxon>
    </lineage>
</organism>
<keyword evidence="22" id="KW-1185">Reference proteome</keyword>